<dbReference type="EMBL" id="VUOB01000041">
    <property type="protein sequence ID" value="KAA2258883.1"/>
    <property type="molecule type" value="Genomic_DNA"/>
</dbReference>
<proteinExistence type="predicted"/>
<feature type="compositionally biased region" description="Basic and acidic residues" evidence="1">
    <location>
        <begin position="187"/>
        <end position="203"/>
    </location>
</feature>
<keyword evidence="2" id="KW-0812">Transmembrane</keyword>
<dbReference type="InterPro" id="IPR019051">
    <property type="entry name" value="Trp_biosyn_TM_oprn/chp"/>
</dbReference>
<keyword evidence="2" id="KW-1133">Transmembrane helix</keyword>
<protein>
    <submittedName>
        <fullName evidence="3">Trp biosynthesis-associated membrane protein</fullName>
    </submittedName>
</protein>
<dbReference type="AlphaFoldDB" id="A0A5B2X6N6"/>
<accession>A0A5B2X6N6</accession>
<keyword evidence="4" id="KW-1185">Reference proteome</keyword>
<reference evidence="3 4" key="1">
    <citation type="submission" date="2019-09" db="EMBL/GenBank/DDBJ databases">
        <title>Goodfellowia gen. nov., a new genus of the Pseudonocardineae related to Actinoalloteichus, containing Goodfellowia coeruleoviolacea gen. nov., comb. nov. gen. nov., comb. nov.</title>
        <authorList>
            <person name="Labeda D."/>
        </authorList>
    </citation>
    <scope>NUCLEOTIDE SEQUENCE [LARGE SCALE GENOMIC DNA]</scope>
    <source>
        <strain evidence="3 4">AN110305</strain>
    </source>
</reference>
<dbReference type="OrthoDB" id="3697582at2"/>
<name>A0A5B2X6N6_9PSEU</name>
<dbReference type="Proteomes" id="UP000323454">
    <property type="component" value="Unassembled WGS sequence"/>
</dbReference>
<feature type="transmembrane region" description="Helical" evidence="2">
    <location>
        <begin position="117"/>
        <end position="135"/>
    </location>
</feature>
<evidence type="ECO:0000256" key="1">
    <source>
        <dbReference type="SAM" id="MobiDB-lite"/>
    </source>
</evidence>
<reference evidence="3 4" key="2">
    <citation type="submission" date="2019-09" db="EMBL/GenBank/DDBJ databases">
        <authorList>
            <person name="Jin C."/>
        </authorList>
    </citation>
    <scope>NUCLEOTIDE SEQUENCE [LARGE SCALE GENOMIC DNA]</scope>
    <source>
        <strain evidence="3 4">AN110305</strain>
    </source>
</reference>
<gene>
    <name evidence="3" type="ORF">F0L68_23135</name>
</gene>
<comment type="caution">
    <text evidence="3">The sequence shown here is derived from an EMBL/GenBank/DDBJ whole genome shotgun (WGS) entry which is preliminary data.</text>
</comment>
<keyword evidence="2" id="KW-0472">Membrane</keyword>
<evidence type="ECO:0000256" key="2">
    <source>
        <dbReference type="SAM" id="Phobius"/>
    </source>
</evidence>
<feature type="transmembrane region" description="Helical" evidence="2">
    <location>
        <begin position="73"/>
        <end position="97"/>
    </location>
</feature>
<feature type="region of interest" description="Disordered" evidence="1">
    <location>
        <begin position="164"/>
        <end position="203"/>
    </location>
</feature>
<sequence>MLLLLLGAAALWGSSKLTWSWTVDSIPAHGAVVREVDGAGTTPALVPLALLALAAVAAVVAMGGWLRRVLGAVLVLLACALGWVAVTAAAGSGLVFLSAAQYEQAHHAMVVGYVGRGLAGLAAVILLTAGVVLVLRGHRLPRLGGSYQTPGAARKAIDPDKELWNALDQGDDPTADAGAADSGSSRDGARLRTSDPDGPAEQH</sequence>
<feature type="compositionally biased region" description="Low complexity" evidence="1">
    <location>
        <begin position="175"/>
        <end position="186"/>
    </location>
</feature>
<feature type="transmembrane region" description="Helical" evidence="2">
    <location>
        <begin position="44"/>
        <end position="66"/>
    </location>
</feature>
<dbReference type="Pfam" id="PF09534">
    <property type="entry name" value="Trp_oprn_chp"/>
    <property type="match status" value="1"/>
</dbReference>
<evidence type="ECO:0000313" key="4">
    <source>
        <dbReference type="Proteomes" id="UP000323454"/>
    </source>
</evidence>
<evidence type="ECO:0000313" key="3">
    <source>
        <dbReference type="EMBL" id="KAA2258883.1"/>
    </source>
</evidence>
<organism evidence="3 4">
    <name type="scientific">Solihabitans fulvus</name>
    <dbReference type="NCBI Taxonomy" id="1892852"/>
    <lineage>
        <taxon>Bacteria</taxon>
        <taxon>Bacillati</taxon>
        <taxon>Actinomycetota</taxon>
        <taxon>Actinomycetes</taxon>
        <taxon>Pseudonocardiales</taxon>
        <taxon>Pseudonocardiaceae</taxon>
        <taxon>Solihabitans</taxon>
    </lineage>
</organism>